<feature type="domain" description="Thioesterase" evidence="1">
    <location>
        <begin position="47"/>
        <end position="142"/>
    </location>
</feature>
<evidence type="ECO:0000313" key="3">
    <source>
        <dbReference type="Proteomes" id="UP001150924"/>
    </source>
</evidence>
<organism evidence="2 3">
    <name type="scientific">Nannocystis pusilla</name>
    <dbReference type="NCBI Taxonomy" id="889268"/>
    <lineage>
        <taxon>Bacteria</taxon>
        <taxon>Pseudomonadati</taxon>
        <taxon>Myxococcota</taxon>
        <taxon>Polyangia</taxon>
        <taxon>Nannocystales</taxon>
        <taxon>Nannocystaceae</taxon>
        <taxon>Nannocystis</taxon>
    </lineage>
</organism>
<comment type="caution">
    <text evidence="2">The sequence shown here is derived from an EMBL/GenBank/DDBJ whole genome shotgun (WGS) entry which is preliminary data.</text>
</comment>
<reference evidence="2" key="1">
    <citation type="submission" date="2022-11" db="EMBL/GenBank/DDBJ databases">
        <title>Minimal conservation of predation-associated metabolite biosynthetic gene clusters underscores biosynthetic potential of Myxococcota including descriptions for ten novel species: Archangium lansinium sp. nov., Myxococcus landrumus sp. nov., Nannocystis bai.</title>
        <authorList>
            <person name="Ahearne A."/>
            <person name="Stevens C."/>
            <person name="Phillips K."/>
        </authorList>
    </citation>
    <scope>NUCLEOTIDE SEQUENCE</scope>
    <source>
        <strain evidence="2">Na p29</strain>
    </source>
</reference>
<proteinExistence type="predicted"/>
<accession>A0A9X3F2D5</accession>
<sequence>MDQSLSNTKQDLLRALIKNREQTTTRDAAEVPSNIVQFKTGAPGGPSLFFFPATDGGASYFRYLAPHLPESVSLYGCQAPGFDEEREPFGSVEEIAAYNLRHIRAIQPHGPYYIGGFCMGGLPSYEVACQLQAQGEEVALLLNVMPVFLRPWACLPGTDALQLRAIEDHLFIFERMLGIHVVLPMDPIRALAEADRYSFVTAFMREAGFLKSPAEEHLFMHRMKMYEAGLRAMLGYKPARTFQGEIEVIVVGKPDRGELELDLNTSYTCALRSTPPEHVKYHPLDADSAAMFSGSEPDSGLIARRMGEFLR</sequence>
<dbReference type="EMBL" id="JAPNKE010000002">
    <property type="protein sequence ID" value="MCY1014000.1"/>
    <property type="molecule type" value="Genomic_DNA"/>
</dbReference>
<dbReference type="SUPFAM" id="SSF53474">
    <property type="entry name" value="alpha/beta-Hydrolases"/>
    <property type="match status" value="1"/>
</dbReference>
<dbReference type="Pfam" id="PF00975">
    <property type="entry name" value="Thioesterase"/>
    <property type="match status" value="1"/>
</dbReference>
<dbReference type="InterPro" id="IPR001031">
    <property type="entry name" value="Thioesterase"/>
</dbReference>
<dbReference type="Gene3D" id="3.40.50.1820">
    <property type="entry name" value="alpha/beta hydrolase"/>
    <property type="match status" value="1"/>
</dbReference>
<dbReference type="RefSeq" id="WP_267778196.1">
    <property type="nucleotide sequence ID" value="NZ_JAPNKE010000002.1"/>
</dbReference>
<keyword evidence="3" id="KW-1185">Reference proteome</keyword>
<gene>
    <name evidence="2" type="ORF">OV079_52465</name>
</gene>
<name>A0A9X3F2D5_9BACT</name>
<protein>
    <submittedName>
        <fullName evidence="2">Thioesterase domain-containing protein</fullName>
    </submittedName>
</protein>
<evidence type="ECO:0000259" key="1">
    <source>
        <dbReference type="Pfam" id="PF00975"/>
    </source>
</evidence>
<dbReference type="AlphaFoldDB" id="A0A9X3F2D5"/>
<dbReference type="InterPro" id="IPR029058">
    <property type="entry name" value="AB_hydrolase_fold"/>
</dbReference>
<dbReference type="Proteomes" id="UP001150924">
    <property type="component" value="Unassembled WGS sequence"/>
</dbReference>
<evidence type="ECO:0000313" key="2">
    <source>
        <dbReference type="EMBL" id="MCY1014000.1"/>
    </source>
</evidence>